<comment type="caution">
    <text evidence="2">The sequence shown here is derived from an EMBL/GenBank/DDBJ whole genome shotgun (WGS) entry which is preliminary data.</text>
</comment>
<dbReference type="InterPro" id="IPR032710">
    <property type="entry name" value="NTF2-like_dom_sf"/>
</dbReference>
<dbReference type="AlphaFoldDB" id="A0A4R2KNX0"/>
<proteinExistence type="predicted"/>
<name>A0A4R2KNX0_9GAMM</name>
<protein>
    <submittedName>
        <fullName evidence="2">Uncharacterized protein (TIGR02246 family)</fullName>
    </submittedName>
</protein>
<dbReference type="Proteomes" id="UP000294980">
    <property type="component" value="Unassembled WGS sequence"/>
</dbReference>
<dbReference type="Pfam" id="PF12680">
    <property type="entry name" value="SnoaL_2"/>
    <property type="match status" value="1"/>
</dbReference>
<dbReference type="SUPFAM" id="SSF54427">
    <property type="entry name" value="NTF2-like"/>
    <property type="match status" value="1"/>
</dbReference>
<dbReference type="RefSeq" id="WP_162883922.1">
    <property type="nucleotide sequence ID" value="NZ_QQSW01000011.1"/>
</dbReference>
<gene>
    <name evidence="2" type="ORF">EV688_109137</name>
</gene>
<evidence type="ECO:0000313" key="2">
    <source>
        <dbReference type="EMBL" id="TCO75413.1"/>
    </source>
</evidence>
<reference evidence="2 3" key="1">
    <citation type="submission" date="2019-03" db="EMBL/GenBank/DDBJ databases">
        <title>Genomic Encyclopedia of Type Strains, Phase IV (KMG-IV): sequencing the most valuable type-strain genomes for metagenomic binning, comparative biology and taxonomic classification.</title>
        <authorList>
            <person name="Goeker M."/>
        </authorList>
    </citation>
    <scope>NUCLEOTIDE SEQUENCE [LARGE SCALE GENOMIC DNA]</scope>
    <source>
        <strain evidence="2 3">DSM 23344</strain>
    </source>
</reference>
<feature type="domain" description="SnoaL-like" evidence="1">
    <location>
        <begin position="9"/>
        <end position="107"/>
    </location>
</feature>
<sequence length="121" mass="13005">MPETFSTGQLFAAIDARDASRFAALLQEDAIFQFGNAPAVRGRDAIAESVSGFFASIAAVQHTLSEVWQPPGTLICHGHVTYTRHSGSTLTVPFANILSVDSGLVRDYRIFADISALYADV</sequence>
<evidence type="ECO:0000313" key="3">
    <source>
        <dbReference type="Proteomes" id="UP000294980"/>
    </source>
</evidence>
<evidence type="ECO:0000259" key="1">
    <source>
        <dbReference type="Pfam" id="PF12680"/>
    </source>
</evidence>
<accession>A0A4R2KNX0</accession>
<dbReference type="Gene3D" id="3.10.450.50">
    <property type="match status" value="1"/>
</dbReference>
<keyword evidence="3" id="KW-1185">Reference proteome</keyword>
<organism evidence="2 3">
    <name type="scientific">Chromatocurvus halotolerans</name>
    <dbReference type="NCBI Taxonomy" id="1132028"/>
    <lineage>
        <taxon>Bacteria</taxon>
        <taxon>Pseudomonadati</taxon>
        <taxon>Pseudomonadota</taxon>
        <taxon>Gammaproteobacteria</taxon>
        <taxon>Cellvibrionales</taxon>
        <taxon>Halieaceae</taxon>
        <taxon>Chromatocurvus</taxon>
    </lineage>
</organism>
<dbReference type="InterPro" id="IPR037401">
    <property type="entry name" value="SnoaL-like"/>
</dbReference>
<dbReference type="EMBL" id="SLWX01000009">
    <property type="protein sequence ID" value="TCO75413.1"/>
    <property type="molecule type" value="Genomic_DNA"/>
</dbReference>